<dbReference type="EMBL" id="FQUH01000015">
    <property type="protein sequence ID" value="SHF71843.1"/>
    <property type="molecule type" value="Genomic_DNA"/>
</dbReference>
<sequence length="100" mass="11518">MNDFSALVAQWHRPIDRIFYRMLLMGLAFYHVALLMWNPHTYAATIGGFNLGVVALLILAICASMIFGVGFKPRRWFWQILFSPYLAGCILVYFSLIRIS</sequence>
<dbReference type="Pfam" id="PF09600">
    <property type="entry name" value="Cyd_oper_YbgE"/>
    <property type="match status" value="1"/>
</dbReference>
<reference evidence="3" key="1">
    <citation type="submission" date="2016-11" db="EMBL/GenBank/DDBJ databases">
        <authorList>
            <person name="Varghese N."/>
            <person name="Submissions S."/>
        </authorList>
    </citation>
    <scope>NUCLEOTIDE SEQUENCE [LARGE SCALE GENOMIC DNA]</scope>
    <source>
        <strain evidence="3">DSM 21264</strain>
    </source>
</reference>
<dbReference type="AlphaFoldDB" id="A0A1M5DXY7"/>
<protein>
    <submittedName>
        <fullName evidence="2">Cyd operon protein YbgE</fullName>
    </submittedName>
</protein>
<evidence type="ECO:0000313" key="2">
    <source>
        <dbReference type="EMBL" id="SHF71843.1"/>
    </source>
</evidence>
<evidence type="ECO:0000313" key="3">
    <source>
        <dbReference type="Proteomes" id="UP000184159"/>
    </source>
</evidence>
<gene>
    <name evidence="2" type="ORF">SAMN02745781_03017</name>
</gene>
<name>A0A1M5DXY7_VIBGA</name>
<accession>A0A1M5DXY7</accession>
<feature type="transmembrane region" description="Helical" evidence="1">
    <location>
        <begin position="18"/>
        <end position="37"/>
    </location>
</feature>
<keyword evidence="1" id="KW-0812">Transmembrane</keyword>
<proteinExistence type="predicted"/>
<keyword evidence="1" id="KW-1133">Transmembrane helix</keyword>
<evidence type="ECO:0000256" key="1">
    <source>
        <dbReference type="SAM" id="Phobius"/>
    </source>
</evidence>
<dbReference type="RefSeq" id="WP_072961096.1">
    <property type="nucleotide sequence ID" value="NZ_FQUH01000015.1"/>
</dbReference>
<keyword evidence="1" id="KW-0472">Membrane</keyword>
<feature type="transmembrane region" description="Helical" evidence="1">
    <location>
        <begin position="49"/>
        <end position="70"/>
    </location>
</feature>
<organism evidence="2 3">
    <name type="scientific">Vibrio gazogenes DSM 21264 = NBRC 103151</name>
    <dbReference type="NCBI Taxonomy" id="1123492"/>
    <lineage>
        <taxon>Bacteria</taxon>
        <taxon>Pseudomonadati</taxon>
        <taxon>Pseudomonadota</taxon>
        <taxon>Gammaproteobacteria</taxon>
        <taxon>Vibrionales</taxon>
        <taxon>Vibrionaceae</taxon>
        <taxon>Vibrio</taxon>
    </lineage>
</organism>
<feature type="transmembrane region" description="Helical" evidence="1">
    <location>
        <begin position="76"/>
        <end position="96"/>
    </location>
</feature>
<keyword evidence="3" id="KW-1185">Reference proteome</keyword>
<dbReference type="Proteomes" id="UP000184159">
    <property type="component" value="Unassembled WGS sequence"/>
</dbReference>
<dbReference type="InterPro" id="IPR011846">
    <property type="entry name" value="Cyd_oper_YbgE"/>
</dbReference>